<organism evidence="1 2">
    <name type="scientific">Nonlabens marinus S1-08</name>
    <dbReference type="NCBI Taxonomy" id="1454201"/>
    <lineage>
        <taxon>Bacteria</taxon>
        <taxon>Pseudomonadati</taxon>
        <taxon>Bacteroidota</taxon>
        <taxon>Flavobacteriia</taxon>
        <taxon>Flavobacteriales</taxon>
        <taxon>Flavobacteriaceae</taxon>
        <taxon>Nonlabens</taxon>
    </lineage>
</organism>
<evidence type="ECO:0000313" key="1">
    <source>
        <dbReference type="EMBL" id="BAO56139.1"/>
    </source>
</evidence>
<accession>W8VR87</accession>
<reference evidence="1 2" key="1">
    <citation type="journal article" date="2014" name="Proc. Natl. Acad. Sci. U.S.A.">
        <title>Functional characterization of flavobacteria rhodopsins reveals a unique class of light-driven chloride pump in bacteria.</title>
        <authorList>
            <person name="Yoshizawa S."/>
            <person name="Kumagai Y."/>
            <person name="Kim H."/>
            <person name="Ogura Y."/>
            <person name="Hayashi T."/>
            <person name="Iwasaki W."/>
            <person name="DeLong E.F."/>
            <person name="Kogure K."/>
        </authorList>
    </citation>
    <scope>NUCLEOTIDE SEQUENCE [LARGE SCALE GENOMIC DNA]</scope>
    <source>
        <strain evidence="1 2">S1-08</strain>
    </source>
</reference>
<dbReference type="AlphaFoldDB" id="W8VR87"/>
<evidence type="ECO:0008006" key="3">
    <source>
        <dbReference type="Google" id="ProtNLM"/>
    </source>
</evidence>
<proteinExistence type="predicted"/>
<dbReference type="KEGG" id="nmf:NMS_2130"/>
<keyword evidence="2" id="KW-1185">Reference proteome</keyword>
<dbReference type="HOGENOM" id="CLU_2247228_0_0_10"/>
<dbReference type="STRING" id="1454201.NMS_2130"/>
<dbReference type="EMBL" id="AP014548">
    <property type="protein sequence ID" value="BAO56139.1"/>
    <property type="molecule type" value="Genomic_DNA"/>
</dbReference>
<protein>
    <recommendedName>
        <fullName evidence="3">Lipocalin-like domain-containing protein</fullName>
    </recommendedName>
</protein>
<gene>
    <name evidence="1" type="ORF">NMS_2130</name>
</gene>
<sequence>MQVTAYYTTHAPYSLTKVNDLENDFDFKKIDGTYYNSETDSNISMKHLEGANYEISYRSDKNTKGLLVSSTKILVNSYSLKFHEDALLLNGERIKKVRFHRKDK</sequence>
<name>W8VR87_9FLAO</name>
<dbReference type="Proteomes" id="UP000031760">
    <property type="component" value="Chromosome"/>
</dbReference>
<evidence type="ECO:0000313" key="2">
    <source>
        <dbReference type="Proteomes" id="UP000031760"/>
    </source>
</evidence>